<dbReference type="InterPro" id="IPR050482">
    <property type="entry name" value="Sensor_HK_TwoCompSys"/>
</dbReference>
<proteinExistence type="predicted"/>
<feature type="transmembrane region" description="Helical" evidence="4">
    <location>
        <begin position="132"/>
        <end position="153"/>
    </location>
</feature>
<dbReference type="PANTHER" id="PTHR24421">
    <property type="entry name" value="NITRATE/NITRITE SENSOR PROTEIN NARX-RELATED"/>
    <property type="match status" value="1"/>
</dbReference>
<dbReference type="Gene3D" id="1.20.5.1930">
    <property type="match status" value="1"/>
</dbReference>
<comment type="caution">
    <text evidence="6">The sequence shown here is derived from an EMBL/GenBank/DDBJ whole genome shotgun (WGS) entry which is preliminary data.</text>
</comment>
<keyword evidence="1" id="KW-0808">Transferase</keyword>
<dbReference type="RefSeq" id="WP_307358844.1">
    <property type="nucleotide sequence ID" value="NZ_JAUSXK010000001.1"/>
</dbReference>
<evidence type="ECO:0000256" key="3">
    <source>
        <dbReference type="ARBA" id="ARBA00023012"/>
    </source>
</evidence>
<organism evidence="6 7">
    <name type="scientific">Microbacterium murale</name>
    <dbReference type="NCBI Taxonomy" id="1081040"/>
    <lineage>
        <taxon>Bacteria</taxon>
        <taxon>Bacillati</taxon>
        <taxon>Actinomycetota</taxon>
        <taxon>Actinomycetes</taxon>
        <taxon>Micrococcales</taxon>
        <taxon>Microbacteriaceae</taxon>
        <taxon>Microbacterium</taxon>
    </lineage>
</organism>
<keyword evidence="7" id="KW-1185">Reference proteome</keyword>
<name>A0ABU0P634_9MICO</name>
<dbReference type="Pfam" id="PF07730">
    <property type="entry name" value="HisKA_3"/>
    <property type="match status" value="1"/>
</dbReference>
<evidence type="ECO:0000313" key="7">
    <source>
        <dbReference type="Proteomes" id="UP001239085"/>
    </source>
</evidence>
<gene>
    <name evidence="6" type="ORF">QFZ46_000939</name>
</gene>
<evidence type="ECO:0000256" key="2">
    <source>
        <dbReference type="ARBA" id="ARBA00022777"/>
    </source>
</evidence>
<dbReference type="InterPro" id="IPR036890">
    <property type="entry name" value="HATPase_C_sf"/>
</dbReference>
<keyword evidence="4" id="KW-0812">Transmembrane</keyword>
<feature type="transmembrane region" description="Helical" evidence="4">
    <location>
        <begin position="92"/>
        <end position="120"/>
    </location>
</feature>
<sequence length="386" mass="41124">MIRSRRFWEQRTLHPVARLLLIAAVVVLVGVAVGFIVASGEFTRLDLLAIAFYAGLAAFAWRPSTAAYIVMLISSIGVVFTGSGGDLLELAIALSLVTATCVAWVIIAHVVLLGALSAYVATSSSTLTQGGIYAIAGIAVIAFLAGLAFRLVAARETILLAERERVEQDLEAIAREEQERIADELHDGIAHDLTLILFHARALPKQPDDAARQLSLTTIEDSAEQALQSIQSLLSLMRDTATEGPESHPTRYDGNVVEAISSLGALLNDAGIPTRVTAPRTPLSVTPAAERVLTETAIEAVTNIMKHAPRSQSASIDILEHGDAMELVVTNLAPSSTTPSDSPASGRGLKRARQRLAQNHGELESVQMSDGWTLRATVPAPVDETH</sequence>
<reference evidence="6 7" key="1">
    <citation type="submission" date="2023-07" db="EMBL/GenBank/DDBJ databases">
        <title>Comparative genomics of wheat-associated soil bacteria to identify genetic determinants of phenazine resistance.</title>
        <authorList>
            <person name="Mouncey N."/>
        </authorList>
    </citation>
    <scope>NUCLEOTIDE SEQUENCE [LARGE SCALE GENOMIC DNA]</scope>
    <source>
        <strain evidence="6 7">W2I7</strain>
    </source>
</reference>
<dbReference type="GO" id="GO:0016301">
    <property type="term" value="F:kinase activity"/>
    <property type="evidence" value="ECO:0007669"/>
    <property type="project" value="UniProtKB-KW"/>
</dbReference>
<feature type="domain" description="Signal transduction histidine kinase subgroup 3 dimerisation and phosphoacceptor" evidence="5">
    <location>
        <begin position="177"/>
        <end position="240"/>
    </location>
</feature>
<evidence type="ECO:0000256" key="4">
    <source>
        <dbReference type="SAM" id="Phobius"/>
    </source>
</evidence>
<dbReference type="Proteomes" id="UP001239085">
    <property type="component" value="Unassembled WGS sequence"/>
</dbReference>
<protein>
    <submittedName>
        <fullName evidence="6">Signal transduction histidine kinase</fullName>
    </submittedName>
</protein>
<evidence type="ECO:0000313" key="6">
    <source>
        <dbReference type="EMBL" id="MDQ0642779.1"/>
    </source>
</evidence>
<keyword evidence="4" id="KW-1133">Transmembrane helix</keyword>
<dbReference type="InterPro" id="IPR011712">
    <property type="entry name" value="Sig_transdc_His_kin_sub3_dim/P"/>
</dbReference>
<accession>A0ABU0P634</accession>
<dbReference type="EMBL" id="JAUSXK010000001">
    <property type="protein sequence ID" value="MDQ0642779.1"/>
    <property type="molecule type" value="Genomic_DNA"/>
</dbReference>
<feature type="transmembrane region" description="Helical" evidence="4">
    <location>
        <begin position="20"/>
        <end position="38"/>
    </location>
</feature>
<dbReference type="Gene3D" id="3.30.565.10">
    <property type="entry name" value="Histidine kinase-like ATPase, C-terminal domain"/>
    <property type="match status" value="1"/>
</dbReference>
<feature type="transmembrane region" description="Helical" evidence="4">
    <location>
        <begin position="50"/>
        <end position="80"/>
    </location>
</feature>
<evidence type="ECO:0000259" key="5">
    <source>
        <dbReference type="Pfam" id="PF07730"/>
    </source>
</evidence>
<keyword evidence="3" id="KW-0902">Two-component regulatory system</keyword>
<keyword evidence="4" id="KW-0472">Membrane</keyword>
<keyword evidence="2 6" id="KW-0418">Kinase</keyword>
<evidence type="ECO:0000256" key="1">
    <source>
        <dbReference type="ARBA" id="ARBA00022679"/>
    </source>
</evidence>